<dbReference type="FunFam" id="1.20.140.40:FF:000002">
    <property type="entry name" value="Putative invertase inhibitor"/>
    <property type="match status" value="1"/>
</dbReference>
<feature type="chain" id="PRO_5001640465" description="Pectinesterase inhibitor domain-containing protein" evidence="4">
    <location>
        <begin position="31"/>
        <end position="198"/>
    </location>
</feature>
<dbReference type="PANTHER" id="PTHR35357">
    <property type="entry name" value="OS02G0537100 PROTEIN"/>
    <property type="match status" value="1"/>
</dbReference>
<protein>
    <recommendedName>
        <fullName evidence="5">Pectinesterase inhibitor domain-containing protein</fullName>
    </recommendedName>
</protein>
<evidence type="ECO:0000256" key="3">
    <source>
        <dbReference type="ARBA" id="ARBA00038471"/>
    </source>
</evidence>
<dbReference type="OrthoDB" id="1902988at2759"/>
<sequence>MSRNTSFSIFALSFLLIFFFLSNPIEKTFALDESTTIDILNRTCKRCAEKSSSFIYEFCQTSLDVIPASHVTNLQGIAVISMELALENATTTIANIKSLFDMKSFSPYTLACLQDCLELYSDAIVALVDGVAAFLTGKYHVSNVKISAVMEAATTCEEGFTQKKGEVSPLTLENFNLFNLCDIALCIIHWLILPAPQS</sequence>
<dbReference type="GO" id="GO:0005576">
    <property type="term" value="C:extracellular region"/>
    <property type="evidence" value="ECO:0007669"/>
    <property type="project" value="UniProtKB-ARBA"/>
</dbReference>
<dbReference type="SUPFAM" id="SSF101148">
    <property type="entry name" value="Plant invertase/pectin methylesterase inhibitor"/>
    <property type="match status" value="1"/>
</dbReference>
<keyword evidence="7" id="KW-1185">Reference proteome</keyword>
<evidence type="ECO:0000256" key="2">
    <source>
        <dbReference type="ARBA" id="ARBA00023157"/>
    </source>
</evidence>
<comment type="similarity">
    <text evidence="3">Belongs to the PMEI family.</text>
</comment>
<evidence type="ECO:0000313" key="6">
    <source>
        <dbReference type="EMBL" id="KDP45958.1"/>
    </source>
</evidence>
<organism evidence="6 7">
    <name type="scientific">Jatropha curcas</name>
    <name type="common">Barbados nut</name>
    <dbReference type="NCBI Taxonomy" id="180498"/>
    <lineage>
        <taxon>Eukaryota</taxon>
        <taxon>Viridiplantae</taxon>
        <taxon>Streptophyta</taxon>
        <taxon>Embryophyta</taxon>
        <taxon>Tracheophyta</taxon>
        <taxon>Spermatophyta</taxon>
        <taxon>Magnoliopsida</taxon>
        <taxon>eudicotyledons</taxon>
        <taxon>Gunneridae</taxon>
        <taxon>Pentapetalae</taxon>
        <taxon>rosids</taxon>
        <taxon>fabids</taxon>
        <taxon>Malpighiales</taxon>
        <taxon>Euphorbiaceae</taxon>
        <taxon>Crotonoideae</taxon>
        <taxon>Jatropheae</taxon>
        <taxon>Jatropha</taxon>
    </lineage>
</organism>
<reference evidence="6 7" key="1">
    <citation type="journal article" date="2014" name="PLoS ONE">
        <title>Global Analysis of Gene Expression Profiles in Physic Nut (Jatropha curcas L.) Seedlings Exposed to Salt Stress.</title>
        <authorList>
            <person name="Zhang L."/>
            <person name="Zhang C."/>
            <person name="Wu P."/>
            <person name="Chen Y."/>
            <person name="Li M."/>
            <person name="Jiang H."/>
            <person name="Wu G."/>
        </authorList>
    </citation>
    <scope>NUCLEOTIDE SEQUENCE [LARGE SCALE GENOMIC DNA]</scope>
    <source>
        <strain evidence="7">cv. GZQX0401</strain>
        <tissue evidence="6">Young leaves</tissue>
    </source>
</reference>
<dbReference type="STRING" id="180498.A0A067LFD6"/>
<evidence type="ECO:0000259" key="5">
    <source>
        <dbReference type="SMART" id="SM00856"/>
    </source>
</evidence>
<evidence type="ECO:0000313" key="7">
    <source>
        <dbReference type="Proteomes" id="UP000027138"/>
    </source>
</evidence>
<dbReference type="EMBL" id="KK914224">
    <property type="protein sequence ID" value="KDP45958.1"/>
    <property type="molecule type" value="Genomic_DNA"/>
</dbReference>
<evidence type="ECO:0000256" key="4">
    <source>
        <dbReference type="SAM" id="SignalP"/>
    </source>
</evidence>
<keyword evidence="1 4" id="KW-0732">Signal</keyword>
<dbReference type="CDD" id="cd15795">
    <property type="entry name" value="PMEI-Pla_a_1_like"/>
    <property type="match status" value="1"/>
</dbReference>
<dbReference type="PANTHER" id="PTHR35357:SF17">
    <property type="entry name" value="PECTINESTERASE INHIBITOR 12"/>
    <property type="match status" value="1"/>
</dbReference>
<dbReference type="NCBIfam" id="TIGR01614">
    <property type="entry name" value="PME_inhib"/>
    <property type="match status" value="1"/>
</dbReference>
<feature type="domain" description="Pectinesterase inhibitor" evidence="5">
    <location>
        <begin position="35"/>
        <end position="187"/>
    </location>
</feature>
<name>A0A067LFD6_JATCU</name>
<proteinExistence type="inferred from homology"/>
<dbReference type="AlphaFoldDB" id="A0A067LFD6"/>
<feature type="signal peptide" evidence="4">
    <location>
        <begin position="1"/>
        <end position="30"/>
    </location>
</feature>
<dbReference type="Pfam" id="PF04043">
    <property type="entry name" value="PMEI"/>
    <property type="match status" value="1"/>
</dbReference>
<dbReference type="InterPro" id="IPR006501">
    <property type="entry name" value="Pectinesterase_inhib_dom"/>
</dbReference>
<keyword evidence="2" id="KW-1015">Disulfide bond</keyword>
<dbReference type="KEGG" id="jcu:105636837"/>
<dbReference type="InterPro" id="IPR035513">
    <property type="entry name" value="Invertase/methylesterase_inhib"/>
</dbReference>
<dbReference type="Proteomes" id="UP000027138">
    <property type="component" value="Unassembled WGS sequence"/>
</dbReference>
<dbReference type="GO" id="GO:0004857">
    <property type="term" value="F:enzyme inhibitor activity"/>
    <property type="evidence" value="ECO:0007669"/>
    <property type="project" value="InterPro"/>
</dbReference>
<accession>A0A067LFD6</accession>
<dbReference type="Gene3D" id="1.20.140.40">
    <property type="entry name" value="Invertase/pectin methylesterase inhibitor family protein"/>
    <property type="match status" value="1"/>
</dbReference>
<evidence type="ECO:0000256" key="1">
    <source>
        <dbReference type="ARBA" id="ARBA00022729"/>
    </source>
</evidence>
<dbReference type="InterPro" id="IPR034088">
    <property type="entry name" value="Pla_a_1-like"/>
</dbReference>
<gene>
    <name evidence="6" type="ORF">JCGZ_11861</name>
</gene>
<dbReference type="SMART" id="SM00856">
    <property type="entry name" value="PMEI"/>
    <property type="match status" value="1"/>
</dbReference>